<keyword evidence="3 6" id="KW-0808">Transferase</keyword>
<name>A0A2J7XQ19_9CHLO</name>
<evidence type="ECO:0000313" key="7">
    <source>
        <dbReference type="EMBL" id="PNG77874.1"/>
    </source>
</evidence>
<dbReference type="InterPro" id="IPR000850">
    <property type="entry name" value="Adenylat/UMP-CMP_kin"/>
</dbReference>
<dbReference type="GO" id="GO:0004017">
    <property type="term" value="F:AMP kinase activity"/>
    <property type="evidence" value="ECO:0007669"/>
    <property type="project" value="UniProtKB-EC"/>
</dbReference>
<evidence type="ECO:0000256" key="1">
    <source>
        <dbReference type="ARBA" id="ARBA00007220"/>
    </source>
</evidence>
<dbReference type="Proteomes" id="UP000236333">
    <property type="component" value="Unassembled WGS sequence"/>
</dbReference>
<evidence type="ECO:0000256" key="6">
    <source>
        <dbReference type="RuleBase" id="RU003330"/>
    </source>
</evidence>
<dbReference type="PRINTS" id="PR00094">
    <property type="entry name" value="ADENYLTKNASE"/>
</dbReference>
<keyword evidence="5 6" id="KW-0418">Kinase</keyword>
<comment type="similarity">
    <text evidence="1 6">Belongs to the adenylate kinase family.</text>
</comment>
<dbReference type="Gene3D" id="3.40.50.300">
    <property type="entry name" value="P-loop containing nucleotide triphosphate hydrolases"/>
    <property type="match status" value="1"/>
</dbReference>
<dbReference type="EC" id="2.7.4.3" evidence="2"/>
<gene>
    <name evidence="7" type="ORF">TSOC_015370</name>
</gene>
<keyword evidence="4" id="KW-0547">Nucleotide-binding</keyword>
<comment type="caution">
    <text evidence="7">The sequence shown here is derived from an EMBL/GenBank/DDBJ whole genome shotgun (WGS) entry which is preliminary data.</text>
</comment>
<sequence length="102" mass="10862">MTGSGATRFLLDGFPHKLEQLAEFQEQIKPCDGVLVFTVPEEVAVERLVARGAASGRAEDSEETIRARMEVFGEEAQPVIEALLEAGANVCQVDASGGADEV</sequence>
<keyword evidence="8" id="KW-1185">Reference proteome</keyword>
<dbReference type="AlphaFoldDB" id="A0A2J7XQ19"/>
<dbReference type="PANTHER" id="PTHR23359">
    <property type="entry name" value="NUCLEOTIDE KINASE"/>
    <property type="match status" value="1"/>
</dbReference>
<organism evidence="7 8">
    <name type="scientific">Tetrabaena socialis</name>
    <dbReference type="NCBI Taxonomy" id="47790"/>
    <lineage>
        <taxon>Eukaryota</taxon>
        <taxon>Viridiplantae</taxon>
        <taxon>Chlorophyta</taxon>
        <taxon>core chlorophytes</taxon>
        <taxon>Chlorophyceae</taxon>
        <taxon>CS clade</taxon>
        <taxon>Chlamydomonadales</taxon>
        <taxon>Tetrabaenaceae</taxon>
        <taxon>Tetrabaena</taxon>
    </lineage>
</organism>
<accession>A0A2J7XQ19</accession>
<dbReference type="EMBL" id="PGGS01005179">
    <property type="protein sequence ID" value="PNG77874.1"/>
    <property type="molecule type" value="Genomic_DNA"/>
</dbReference>
<evidence type="ECO:0000256" key="3">
    <source>
        <dbReference type="ARBA" id="ARBA00022679"/>
    </source>
</evidence>
<dbReference type="Pfam" id="PF00406">
    <property type="entry name" value="ADK"/>
    <property type="match status" value="1"/>
</dbReference>
<evidence type="ECO:0000256" key="4">
    <source>
        <dbReference type="ARBA" id="ARBA00022741"/>
    </source>
</evidence>
<dbReference type="InterPro" id="IPR027417">
    <property type="entry name" value="P-loop_NTPase"/>
</dbReference>
<evidence type="ECO:0000256" key="5">
    <source>
        <dbReference type="ARBA" id="ARBA00022777"/>
    </source>
</evidence>
<evidence type="ECO:0000256" key="2">
    <source>
        <dbReference type="ARBA" id="ARBA00012955"/>
    </source>
</evidence>
<protein>
    <recommendedName>
        <fullName evidence="2">adenylate kinase</fullName>
        <ecNumber evidence="2">2.7.4.3</ecNumber>
    </recommendedName>
</protein>
<dbReference type="SUPFAM" id="SSF52540">
    <property type="entry name" value="P-loop containing nucleoside triphosphate hydrolases"/>
    <property type="match status" value="1"/>
</dbReference>
<reference evidence="7 8" key="1">
    <citation type="journal article" date="2017" name="Mol. Biol. Evol.">
        <title>The 4-celled Tetrabaena socialis nuclear genome reveals the essential components for genetic control of cell number at the origin of multicellularity in the volvocine lineage.</title>
        <authorList>
            <person name="Featherston J."/>
            <person name="Arakaki Y."/>
            <person name="Hanschen E.R."/>
            <person name="Ferris P.J."/>
            <person name="Michod R.E."/>
            <person name="Olson B.J.S.C."/>
            <person name="Nozaki H."/>
            <person name="Durand P.M."/>
        </authorList>
    </citation>
    <scope>NUCLEOTIDE SEQUENCE [LARGE SCALE GENOMIC DNA]</scope>
    <source>
        <strain evidence="7 8">NIES-571</strain>
    </source>
</reference>
<proteinExistence type="inferred from homology"/>
<evidence type="ECO:0000313" key="8">
    <source>
        <dbReference type="Proteomes" id="UP000236333"/>
    </source>
</evidence>
<feature type="non-terminal residue" evidence="7">
    <location>
        <position position="102"/>
    </location>
</feature>
<dbReference type="GO" id="GO:0005524">
    <property type="term" value="F:ATP binding"/>
    <property type="evidence" value="ECO:0007669"/>
    <property type="project" value="InterPro"/>
</dbReference>
<dbReference type="OrthoDB" id="442176at2759"/>